<evidence type="ECO:0000256" key="1">
    <source>
        <dbReference type="SAM" id="MobiDB-lite"/>
    </source>
</evidence>
<evidence type="ECO:0000313" key="3">
    <source>
        <dbReference type="Proteomes" id="UP000325008"/>
    </source>
</evidence>
<keyword evidence="3" id="KW-1185">Reference proteome</keyword>
<feature type="region of interest" description="Disordered" evidence="1">
    <location>
        <begin position="1"/>
        <end position="45"/>
    </location>
</feature>
<dbReference type="AlphaFoldDB" id="A0A5C3FYK3"/>
<organism evidence="2 3">
    <name type="scientific">Pseudozyma antarctica</name>
    <name type="common">Yeast</name>
    <name type="synonym">Candida antarctica</name>
    <dbReference type="NCBI Taxonomy" id="84753"/>
    <lineage>
        <taxon>Eukaryota</taxon>
        <taxon>Fungi</taxon>
        <taxon>Dikarya</taxon>
        <taxon>Basidiomycota</taxon>
        <taxon>Ustilaginomycotina</taxon>
        <taxon>Ustilaginomycetes</taxon>
        <taxon>Ustilaginales</taxon>
        <taxon>Ustilaginaceae</taxon>
        <taxon>Moesziomyces</taxon>
    </lineage>
</organism>
<reference evidence="2" key="1">
    <citation type="submission" date="2018-03" db="EMBL/GenBank/DDBJ databases">
        <authorList>
            <person name="Guldener U."/>
        </authorList>
    </citation>
    <scope>NUCLEOTIDE SEQUENCE [LARGE SCALE GENOMIC DNA]</scope>
    <source>
        <strain evidence="2">ATCC34888</strain>
    </source>
</reference>
<proteinExistence type="predicted"/>
<feature type="region of interest" description="Disordered" evidence="1">
    <location>
        <begin position="118"/>
        <end position="146"/>
    </location>
</feature>
<comment type="caution">
    <text evidence="2">The sequence shown here is derived from an EMBL/GenBank/DDBJ whole genome shotgun (WGS) entry which is preliminary data.</text>
</comment>
<gene>
    <name evidence="2" type="ORF">PSANT_06957</name>
</gene>
<dbReference type="EMBL" id="OOIQ01000025">
    <property type="protein sequence ID" value="SPO49266.1"/>
    <property type="molecule type" value="Genomic_DNA"/>
</dbReference>
<accession>A0A5C3FYK3</accession>
<dbReference type="Proteomes" id="UP000325008">
    <property type="component" value="Unassembled WGS sequence"/>
</dbReference>
<feature type="region of interest" description="Disordered" evidence="1">
    <location>
        <begin position="180"/>
        <end position="207"/>
    </location>
</feature>
<feature type="compositionally biased region" description="Basic residues" evidence="1">
    <location>
        <begin position="132"/>
        <end position="141"/>
    </location>
</feature>
<sequence length="207" mass="23124">MEQQMLGGSGRQRNQHPAERDRNTPPPTPTQTFGGKLSETSTMRAGRRVKRCMTVQDKHEQHDHLSTVPQWTWKQGGRHAFRGTAGRSEARGESQGKMRHGAAMQCDAVQESGCCKNKAGVKPTRDRSSMHTVRRQPRRQTHAFGAKGSCAAMSGEMQTCGRRRIMPCRLQDPKARFWCRRGEARRGKARQGSKASDHDSDGAGEQE</sequence>
<protein>
    <submittedName>
        <fullName evidence="2">Uncharacterized protein</fullName>
    </submittedName>
</protein>
<name>A0A5C3FYK3_PSEA2</name>
<evidence type="ECO:0000313" key="2">
    <source>
        <dbReference type="EMBL" id="SPO49266.1"/>
    </source>
</evidence>